<evidence type="ECO:0000313" key="8">
    <source>
        <dbReference type="EMBL" id="MBB3158587.1"/>
    </source>
</evidence>
<keyword evidence="5" id="KW-0046">Antibiotic resistance</keyword>
<feature type="region of interest" description="Disordered" evidence="6">
    <location>
        <begin position="486"/>
        <end position="508"/>
    </location>
</feature>
<protein>
    <submittedName>
        <fullName evidence="8">ABC-2 type transport system ATP-binding protein</fullName>
    </submittedName>
</protein>
<evidence type="ECO:0000256" key="2">
    <source>
        <dbReference type="ARBA" id="ARBA00022448"/>
    </source>
</evidence>
<sequence>MTASLPEPRDSSSSDTEGVAASVEPAARQIPSTARAPRTTPAKRPPARAQGDGASDADASTGAAAAKPAPKPRAPRAPRTAAARASGTAARTPAAKKPATARTAAKKPASPRTSTASTASASAISASASAASAPAADEAAVDAAVVPADAPVVVEQSASPGAAGAPVTVEHSASPGAVATPETAEETAETSVAPDAPAAAGDTNASEEADPTNPEPSDPDLVAPEAASPIAFDDIVIPPRPPLPGAPAAEAPSSTAVDVAADPTPADVAAEEPTVSDLPVAEPSAARPLIATDDPVAEDDPLPAVTDVEVVVATPLDTHDADGPRATPDTPEAGGSAVAGATAPRDVPDAAASDDVRVGDSQDPTPPDVRVDEEASADEAPDAVVLDATGTVADAADADAEESADVDAEESAGADADVTTDTVADATDVDAEESAGAVAAGAHAGASTDTVIDTAVPAGTDAEASPVAVPAGTDAEASPVAVPAGTVTPATVTGSEASTDAAASTDPTADDAVPALTLRHITKTFGELRAVDAIDLTVPAGSFYGLVGPNGAGKTTTLSIIAGLLRADGGAVTINGVDAKKRAREAKKMIGVLPDRLRTFDRLTGRQLLSYYGALRGLPSGLVESRMADLARAFDLVDALARPVSDYSAGMTKKVMLAGAMIHSPRLLVLDEPFEAVDPVSSGVILDILRTYVDHGGTVILSSHGMELVERVCSRVAVIVSGQVLAEGTVDEVRGEGTLEQRFRELSGGLGDVEGLEWLHTFSA</sequence>
<feature type="compositionally biased region" description="Acidic residues" evidence="6">
    <location>
        <begin position="396"/>
        <end position="412"/>
    </location>
</feature>
<gene>
    <name evidence="8" type="ORF">FHS07_002283</name>
</gene>
<dbReference type="Gene3D" id="3.40.50.300">
    <property type="entry name" value="P-loop containing nucleotide triphosphate hydrolases"/>
    <property type="match status" value="1"/>
</dbReference>
<feature type="domain" description="ABC transporter" evidence="7">
    <location>
        <begin position="516"/>
        <end position="746"/>
    </location>
</feature>
<keyword evidence="3" id="KW-0547">Nucleotide-binding</keyword>
<evidence type="ECO:0000259" key="7">
    <source>
        <dbReference type="PROSITE" id="PS50893"/>
    </source>
</evidence>
<dbReference type="RefSeq" id="WP_183419997.1">
    <property type="nucleotide sequence ID" value="NZ_JACHXY010000002.1"/>
</dbReference>
<evidence type="ECO:0000256" key="6">
    <source>
        <dbReference type="SAM" id="MobiDB-lite"/>
    </source>
</evidence>
<dbReference type="InterPro" id="IPR003593">
    <property type="entry name" value="AAA+_ATPase"/>
</dbReference>
<dbReference type="PROSITE" id="PS50893">
    <property type="entry name" value="ABC_TRANSPORTER_2"/>
    <property type="match status" value="1"/>
</dbReference>
<accession>A0A7W5CJ04</accession>
<dbReference type="Pfam" id="PF00005">
    <property type="entry name" value="ABC_tran"/>
    <property type="match status" value="1"/>
</dbReference>
<dbReference type="PANTHER" id="PTHR42711">
    <property type="entry name" value="ABC TRANSPORTER ATP-BINDING PROTEIN"/>
    <property type="match status" value="1"/>
</dbReference>
<feature type="region of interest" description="Disordered" evidence="6">
    <location>
        <begin position="157"/>
        <end position="384"/>
    </location>
</feature>
<feature type="region of interest" description="Disordered" evidence="6">
    <location>
        <begin position="1"/>
        <end position="141"/>
    </location>
</feature>
<dbReference type="Proteomes" id="UP000543579">
    <property type="component" value="Unassembled WGS sequence"/>
</dbReference>
<feature type="compositionally biased region" description="Low complexity" evidence="6">
    <location>
        <begin position="246"/>
        <end position="273"/>
    </location>
</feature>
<feature type="compositionally biased region" description="Low complexity" evidence="6">
    <location>
        <begin position="77"/>
        <end position="141"/>
    </location>
</feature>
<dbReference type="GO" id="GO:0046677">
    <property type="term" value="P:response to antibiotic"/>
    <property type="evidence" value="ECO:0007669"/>
    <property type="project" value="UniProtKB-KW"/>
</dbReference>
<dbReference type="GO" id="GO:0005524">
    <property type="term" value="F:ATP binding"/>
    <property type="evidence" value="ECO:0007669"/>
    <property type="project" value="UniProtKB-KW"/>
</dbReference>
<dbReference type="InterPro" id="IPR050763">
    <property type="entry name" value="ABC_transporter_ATP-binding"/>
</dbReference>
<evidence type="ECO:0000313" key="9">
    <source>
        <dbReference type="Proteomes" id="UP000543579"/>
    </source>
</evidence>
<feature type="region of interest" description="Disordered" evidence="6">
    <location>
        <begin position="396"/>
        <end position="420"/>
    </location>
</feature>
<dbReference type="EMBL" id="JACHXY010000002">
    <property type="protein sequence ID" value="MBB3158587.1"/>
    <property type="molecule type" value="Genomic_DNA"/>
</dbReference>
<evidence type="ECO:0000256" key="4">
    <source>
        <dbReference type="ARBA" id="ARBA00022840"/>
    </source>
</evidence>
<dbReference type="InterPro" id="IPR003439">
    <property type="entry name" value="ABC_transporter-like_ATP-bd"/>
</dbReference>
<dbReference type="GO" id="GO:0016887">
    <property type="term" value="F:ATP hydrolysis activity"/>
    <property type="evidence" value="ECO:0007669"/>
    <property type="project" value="InterPro"/>
</dbReference>
<dbReference type="SMART" id="SM00382">
    <property type="entry name" value="AAA"/>
    <property type="match status" value="1"/>
</dbReference>
<name>A0A7W5CJ04_9MICO</name>
<dbReference type="PANTHER" id="PTHR42711:SF19">
    <property type="entry name" value="DOXORUBICIN RESISTANCE ATP-BINDING PROTEIN DRRA"/>
    <property type="match status" value="1"/>
</dbReference>
<evidence type="ECO:0000256" key="3">
    <source>
        <dbReference type="ARBA" id="ARBA00022741"/>
    </source>
</evidence>
<dbReference type="CDD" id="cd03230">
    <property type="entry name" value="ABC_DR_subfamily_A"/>
    <property type="match status" value="1"/>
</dbReference>
<feature type="compositionally biased region" description="Low complexity" evidence="6">
    <location>
        <begin position="33"/>
        <end position="68"/>
    </location>
</feature>
<evidence type="ECO:0000256" key="5">
    <source>
        <dbReference type="ARBA" id="ARBA00023251"/>
    </source>
</evidence>
<organism evidence="8 9">
    <name type="scientific">Microbacterium proteolyticum</name>
    <dbReference type="NCBI Taxonomy" id="1572644"/>
    <lineage>
        <taxon>Bacteria</taxon>
        <taxon>Bacillati</taxon>
        <taxon>Actinomycetota</taxon>
        <taxon>Actinomycetes</taxon>
        <taxon>Micrococcales</taxon>
        <taxon>Microbacteriaceae</taxon>
        <taxon>Microbacterium</taxon>
    </lineage>
</organism>
<keyword evidence="4 8" id="KW-0067">ATP-binding</keyword>
<comment type="subcellular location">
    <subcellularLocation>
        <location evidence="1">Cell membrane</location>
        <topology evidence="1">Peripheral membrane protein</topology>
    </subcellularLocation>
</comment>
<evidence type="ECO:0000256" key="1">
    <source>
        <dbReference type="ARBA" id="ARBA00004202"/>
    </source>
</evidence>
<dbReference type="AlphaFoldDB" id="A0A7W5CJ04"/>
<comment type="caution">
    <text evidence="8">The sequence shown here is derived from an EMBL/GenBank/DDBJ whole genome shotgun (WGS) entry which is preliminary data.</text>
</comment>
<proteinExistence type="predicted"/>
<keyword evidence="2" id="KW-0813">Transport</keyword>
<dbReference type="GO" id="GO:0005886">
    <property type="term" value="C:plasma membrane"/>
    <property type="evidence" value="ECO:0007669"/>
    <property type="project" value="UniProtKB-SubCell"/>
</dbReference>
<reference evidence="8 9" key="1">
    <citation type="submission" date="2020-08" db="EMBL/GenBank/DDBJ databases">
        <title>Genomic Encyclopedia of Type Strains, Phase III (KMG-III): the genomes of soil and plant-associated and newly described type strains.</title>
        <authorList>
            <person name="Whitman W."/>
        </authorList>
    </citation>
    <scope>NUCLEOTIDE SEQUENCE [LARGE SCALE GENOMIC DNA]</scope>
    <source>
        <strain evidence="8 9">CECT 8356</strain>
    </source>
</reference>
<dbReference type="SUPFAM" id="SSF52540">
    <property type="entry name" value="P-loop containing nucleoside triphosphate hydrolases"/>
    <property type="match status" value="1"/>
</dbReference>
<dbReference type="InterPro" id="IPR027417">
    <property type="entry name" value="P-loop_NTPase"/>
</dbReference>